<sequence length="126" mass="14271">MVQEDLHQLKHKLTKFSSEETKDPLDIQNLETAIQRTEMGLKIHIEKYLEVVNHQVLVAPVHENIHSPVTPKWGWRDGSEVKSTGCFSRGPEFNSQQPHDGSKPSIMRSGALFWPAGTHGDITLYT</sequence>
<dbReference type="InterPro" id="IPR038752">
    <property type="entry name" value="IQCH"/>
</dbReference>
<dbReference type="PANTHER" id="PTHR14465:SF0">
    <property type="entry name" value="IQ DOMAIN-CONTAINING PROTEIN H"/>
    <property type="match status" value="1"/>
</dbReference>
<reference evidence="2" key="1">
    <citation type="journal article" date="2013" name="Nat. Biotechnol.">
        <title>Chinese hamster genome sequenced from sorted chromosomes.</title>
        <authorList>
            <person name="Brinkrolf K."/>
            <person name="Rupp O."/>
            <person name="Laux H."/>
            <person name="Kollin F."/>
            <person name="Ernst W."/>
            <person name="Linke B."/>
            <person name="Kofler R."/>
            <person name="Romand S."/>
            <person name="Hesse F."/>
            <person name="Budach W.E."/>
            <person name="Galosy S."/>
            <person name="Muller D."/>
            <person name="Noll T."/>
            <person name="Wienberg J."/>
            <person name="Jostock T."/>
            <person name="Leonard M."/>
            <person name="Grillari J."/>
            <person name="Tauch A."/>
            <person name="Goesmann A."/>
            <person name="Helk B."/>
            <person name="Mott J.E."/>
            <person name="Puhler A."/>
            <person name="Borth N."/>
        </authorList>
    </citation>
    <scope>NUCLEOTIDE SEQUENCE [LARGE SCALE GENOMIC DNA]</scope>
    <source>
        <strain evidence="2">17A/GY</strain>
    </source>
</reference>
<dbReference type="PANTHER" id="PTHR14465">
    <property type="entry name" value="IQ DOMAIN-CONTAINING PROTEIN H"/>
    <property type="match status" value="1"/>
</dbReference>
<gene>
    <name evidence="1" type="ORF">H671_4g12900</name>
</gene>
<evidence type="ECO:0000313" key="2">
    <source>
        <dbReference type="Proteomes" id="UP000030759"/>
    </source>
</evidence>
<proteinExistence type="predicted"/>
<dbReference type="EMBL" id="KE675576">
    <property type="protein sequence ID" value="ERE75120.1"/>
    <property type="molecule type" value="Genomic_DNA"/>
</dbReference>
<accession>A0A061I5I6</accession>
<dbReference type="Proteomes" id="UP000030759">
    <property type="component" value="Unassembled WGS sequence"/>
</dbReference>
<protein>
    <submittedName>
        <fullName evidence="1">IQ domain-containing protein H</fullName>
    </submittedName>
</protein>
<dbReference type="AlphaFoldDB" id="A0A061I5I6"/>
<name>A0A061I5I6_CRIGR</name>
<organism evidence="1 2">
    <name type="scientific">Cricetulus griseus</name>
    <name type="common">Chinese hamster</name>
    <name type="synonym">Cricetulus barabensis griseus</name>
    <dbReference type="NCBI Taxonomy" id="10029"/>
    <lineage>
        <taxon>Eukaryota</taxon>
        <taxon>Metazoa</taxon>
        <taxon>Chordata</taxon>
        <taxon>Craniata</taxon>
        <taxon>Vertebrata</taxon>
        <taxon>Euteleostomi</taxon>
        <taxon>Mammalia</taxon>
        <taxon>Eutheria</taxon>
        <taxon>Euarchontoglires</taxon>
        <taxon>Glires</taxon>
        <taxon>Rodentia</taxon>
        <taxon>Myomorpha</taxon>
        <taxon>Muroidea</taxon>
        <taxon>Cricetidae</taxon>
        <taxon>Cricetinae</taxon>
        <taxon>Cricetulus</taxon>
    </lineage>
</organism>
<evidence type="ECO:0000313" key="1">
    <source>
        <dbReference type="EMBL" id="ERE75120.1"/>
    </source>
</evidence>